<gene>
    <name evidence="2" type="ORF">DWZ31_07000</name>
</gene>
<dbReference type="AlphaFoldDB" id="A0A415TWW0"/>
<sequence length="85" mass="9698">MNEELKPCPFCGGEMEPAVMCYQHPYDQSYMDWLKANGILPPIMTGFNSGYVVRCYHCGAESAERSTKERAAETWNRRTNDGKID</sequence>
<dbReference type="EMBL" id="QRQN01000006">
    <property type="protein sequence ID" value="RHN09800.1"/>
    <property type="molecule type" value="Genomic_DNA"/>
</dbReference>
<dbReference type="RefSeq" id="WP_118488510.1">
    <property type="nucleotide sequence ID" value="NZ_QRQN01000006.1"/>
</dbReference>
<organism evidence="2 3">
    <name type="scientific">Roseburia intestinalis</name>
    <dbReference type="NCBI Taxonomy" id="166486"/>
    <lineage>
        <taxon>Bacteria</taxon>
        <taxon>Bacillati</taxon>
        <taxon>Bacillota</taxon>
        <taxon>Clostridia</taxon>
        <taxon>Lachnospirales</taxon>
        <taxon>Lachnospiraceae</taxon>
        <taxon>Roseburia</taxon>
    </lineage>
</organism>
<evidence type="ECO:0008006" key="4">
    <source>
        <dbReference type="Google" id="ProtNLM"/>
    </source>
</evidence>
<proteinExistence type="predicted"/>
<evidence type="ECO:0000313" key="2">
    <source>
        <dbReference type="EMBL" id="RHN09800.1"/>
    </source>
</evidence>
<accession>A0A415TWW0</accession>
<comment type="caution">
    <text evidence="2">The sequence shown here is derived from an EMBL/GenBank/DDBJ whole genome shotgun (WGS) entry which is preliminary data.</text>
</comment>
<reference evidence="2 3" key="1">
    <citation type="submission" date="2018-08" db="EMBL/GenBank/DDBJ databases">
        <title>A genome reference for cultivated species of the human gut microbiota.</title>
        <authorList>
            <person name="Zou Y."/>
            <person name="Xue W."/>
            <person name="Luo G."/>
        </authorList>
    </citation>
    <scope>NUCLEOTIDE SEQUENCE [LARGE SCALE GENOMIC DNA]</scope>
    <source>
        <strain evidence="2 3">AF31-21AC</strain>
    </source>
</reference>
<dbReference type="Pfam" id="PF14354">
    <property type="entry name" value="Lar_restr_allev"/>
    <property type="match status" value="1"/>
</dbReference>
<feature type="region of interest" description="Disordered" evidence="1">
    <location>
        <begin position="63"/>
        <end position="85"/>
    </location>
</feature>
<evidence type="ECO:0000256" key="1">
    <source>
        <dbReference type="SAM" id="MobiDB-lite"/>
    </source>
</evidence>
<evidence type="ECO:0000313" key="3">
    <source>
        <dbReference type="Proteomes" id="UP000283586"/>
    </source>
</evidence>
<name>A0A415TWW0_9FIRM</name>
<dbReference type="Proteomes" id="UP000283586">
    <property type="component" value="Unassembled WGS sequence"/>
</dbReference>
<protein>
    <recommendedName>
        <fullName evidence="4">Restriction alleviation protein, Lar family</fullName>
    </recommendedName>
</protein>